<proteinExistence type="predicted"/>
<accession>A0A0F9IA71</accession>
<name>A0A0F9IA71_9ZZZZ</name>
<sequence>MLYAVRAKSYKRGLMAGVGTERVEIIDTGTNEIFAGVPPDPFDIRARYEHWWNDLNPHSTDVVFVTSVDSIELP</sequence>
<dbReference type="AlphaFoldDB" id="A0A0F9IA71"/>
<protein>
    <submittedName>
        <fullName evidence="1">Uncharacterized protein</fullName>
    </submittedName>
</protein>
<dbReference type="EMBL" id="LAZR01019935">
    <property type="protein sequence ID" value="KKL90720.1"/>
    <property type="molecule type" value="Genomic_DNA"/>
</dbReference>
<organism evidence="1">
    <name type="scientific">marine sediment metagenome</name>
    <dbReference type="NCBI Taxonomy" id="412755"/>
    <lineage>
        <taxon>unclassified sequences</taxon>
        <taxon>metagenomes</taxon>
        <taxon>ecological metagenomes</taxon>
    </lineage>
</organism>
<reference evidence="1" key="1">
    <citation type="journal article" date="2015" name="Nature">
        <title>Complex archaea that bridge the gap between prokaryotes and eukaryotes.</title>
        <authorList>
            <person name="Spang A."/>
            <person name="Saw J.H."/>
            <person name="Jorgensen S.L."/>
            <person name="Zaremba-Niedzwiedzka K."/>
            <person name="Martijn J."/>
            <person name="Lind A.E."/>
            <person name="van Eijk R."/>
            <person name="Schleper C."/>
            <person name="Guy L."/>
            <person name="Ettema T.J."/>
        </authorList>
    </citation>
    <scope>NUCLEOTIDE SEQUENCE</scope>
</reference>
<comment type="caution">
    <text evidence="1">The sequence shown here is derived from an EMBL/GenBank/DDBJ whole genome shotgun (WGS) entry which is preliminary data.</text>
</comment>
<gene>
    <name evidence="1" type="ORF">LCGC14_1901860</name>
</gene>
<evidence type="ECO:0000313" key="1">
    <source>
        <dbReference type="EMBL" id="KKL90720.1"/>
    </source>
</evidence>